<proteinExistence type="inferred from homology"/>
<keyword evidence="4 12" id="KW-0813">Transport</keyword>
<keyword evidence="5 12" id="KW-0138">CF(0)</keyword>
<evidence type="ECO:0000256" key="5">
    <source>
        <dbReference type="ARBA" id="ARBA00022547"/>
    </source>
</evidence>
<evidence type="ECO:0000256" key="1">
    <source>
        <dbReference type="ARBA" id="ARBA00004304"/>
    </source>
</evidence>
<evidence type="ECO:0000256" key="6">
    <source>
        <dbReference type="ARBA" id="ARBA00022692"/>
    </source>
</evidence>
<protein>
    <recommendedName>
        <fullName evidence="12">ATP synthase complex subunit 8</fullName>
    </recommendedName>
</protein>
<keyword evidence="10 12" id="KW-0496">Mitochondrion</keyword>
<evidence type="ECO:0000256" key="7">
    <source>
        <dbReference type="ARBA" id="ARBA00022781"/>
    </source>
</evidence>
<sequence length="51" mass="6455">MPQMAPLWWDILFIYFLMVFLMINMLIYFNKNYKPLTNMMKKSINSMKWKW</sequence>
<organism evidence="14">
    <name type="scientific">Anacestra spiniger</name>
    <dbReference type="NCBI Taxonomy" id="2813426"/>
    <lineage>
        <taxon>Eukaryota</taxon>
        <taxon>Metazoa</taxon>
        <taxon>Ecdysozoa</taxon>
        <taxon>Arthropoda</taxon>
        <taxon>Hexapoda</taxon>
        <taxon>Insecta</taxon>
        <taxon>Pterygota</taxon>
        <taxon>Neoptera</taxon>
        <taxon>Paraneoptera</taxon>
        <taxon>Hemiptera</taxon>
        <taxon>Heteroptera</taxon>
        <taxon>Panheteroptera</taxon>
        <taxon>Pentatomomorpha</taxon>
        <taxon>Coreoidea</taxon>
        <taxon>Alydidae</taxon>
        <taxon>Anacestra</taxon>
    </lineage>
</organism>
<evidence type="ECO:0000256" key="12">
    <source>
        <dbReference type="RuleBase" id="RU003661"/>
    </source>
</evidence>
<keyword evidence="7 12" id="KW-0375">Hydrogen ion transport</keyword>
<reference evidence="14" key="1">
    <citation type="journal article" date="2022" name="Cladistics">
        <title>Diversification of the phytophagous lineages of true bugs (Insecta: Hemiptera: Heteroptera) shortly after that of the flowering plants.</title>
        <authorList>
            <person name="Ye F."/>
            <person name="Kment P."/>
            <person name="Redei D."/>
            <person name="Luo J.Y."/>
            <person name="Wang Y.H."/>
            <person name="Kuechler S.M."/>
            <person name="Zhang W.W."/>
            <person name="Chen P.P."/>
            <person name="Wu H.Y."/>
            <person name="Wu Y.Z."/>
            <person name="Sun X.Y."/>
            <person name="Ding L."/>
            <person name="Wang Y.R."/>
            <person name="Xie Q."/>
        </authorList>
    </citation>
    <scope>NUCLEOTIDE SEQUENCE</scope>
</reference>
<evidence type="ECO:0000313" key="14">
    <source>
        <dbReference type="EMBL" id="UPL65782.1"/>
    </source>
</evidence>
<evidence type="ECO:0000256" key="4">
    <source>
        <dbReference type="ARBA" id="ARBA00022448"/>
    </source>
</evidence>
<keyword evidence="8 13" id="KW-1133">Transmembrane helix</keyword>
<dbReference type="Pfam" id="PF00895">
    <property type="entry name" value="ATP-synt_8"/>
    <property type="match status" value="1"/>
</dbReference>
<keyword evidence="6 12" id="KW-0812">Transmembrane</keyword>
<comment type="subcellular location">
    <subcellularLocation>
        <location evidence="1 12">Mitochondrion membrane</location>
        <topology evidence="1 12">Single-pass membrane protein</topology>
    </subcellularLocation>
</comment>
<dbReference type="InterPro" id="IPR001421">
    <property type="entry name" value="ATP8_metazoa"/>
</dbReference>
<evidence type="ECO:0000256" key="10">
    <source>
        <dbReference type="ARBA" id="ARBA00023128"/>
    </source>
</evidence>
<dbReference type="AlphaFoldDB" id="A0A8T9ZXX7"/>
<comment type="subunit">
    <text evidence="3">F-type ATPases have 2 components, CF(1) - the catalytic core - and CF(0) - the membrane proton channel.</text>
</comment>
<geneLocation type="mitochondrion" evidence="14"/>
<dbReference type="EMBL" id="MW619683">
    <property type="protein sequence ID" value="UPL65782.1"/>
    <property type="molecule type" value="Genomic_DNA"/>
</dbReference>
<evidence type="ECO:0000256" key="13">
    <source>
        <dbReference type="SAM" id="Phobius"/>
    </source>
</evidence>
<name>A0A8T9ZXX7_9HEMI</name>
<evidence type="ECO:0000256" key="8">
    <source>
        <dbReference type="ARBA" id="ARBA00022989"/>
    </source>
</evidence>
<dbReference type="GO" id="GO:0031966">
    <property type="term" value="C:mitochondrial membrane"/>
    <property type="evidence" value="ECO:0007669"/>
    <property type="project" value="UniProtKB-SubCell"/>
</dbReference>
<evidence type="ECO:0000256" key="9">
    <source>
        <dbReference type="ARBA" id="ARBA00023065"/>
    </source>
</evidence>
<feature type="transmembrane region" description="Helical" evidence="13">
    <location>
        <begin position="12"/>
        <end position="30"/>
    </location>
</feature>
<evidence type="ECO:0000256" key="3">
    <source>
        <dbReference type="ARBA" id="ARBA00011291"/>
    </source>
</evidence>
<accession>A0A8T9ZXX7</accession>
<comment type="similarity">
    <text evidence="2 12">Belongs to the ATPase protein 8 family.</text>
</comment>
<dbReference type="GO" id="GO:0015986">
    <property type="term" value="P:proton motive force-driven ATP synthesis"/>
    <property type="evidence" value="ECO:0007669"/>
    <property type="project" value="InterPro"/>
</dbReference>
<dbReference type="GO" id="GO:0015078">
    <property type="term" value="F:proton transmembrane transporter activity"/>
    <property type="evidence" value="ECO:0007669"/>
    <property type="project" value="InterPro"/>
</dbReference>
<evidence type="ECO:0000256" key="2">
    <source>
        <dbReference type="ARBA" id="ARBA00008892"/>
    </source>
</evidence>
<evidence type="ECO:0000256" key="11">
    <source>
        <dbReference type="ARBA" id="ARBA00023136"/>
    </source>
</evidence>
<keyword evidence="11 13" id="KW-0472">Membrane</keyword>
<keyword evidence="9 12" id="KW-0406">Ion transport</keyword>
<dbReference type="GO" id="GO:0045259">
    <property type="term" value="C:proton-transporting ATP synthase complex"/>
    <property type="evidence" value="ECO:0007669"/>
    <property type="project" value="UniProtKB-KW"/>
</dbReference>